<keyword evidence="7 10" id="KW-0443">Lipid metabolism</keyword>
<dbReference type="InterPro" id="IPR036291">
    <property type="entry name" value="NAD(P)-bd_dom_sf"/>
</dbReference>
<evidence type="ECO:0000256" key="4">
    <source>
        <dbReference type="ARBA" id="ARBA00022692"/>
    </source>
</evidence>
<keyword evidence="3 10" id="KW-0444">Lipid biosynthesis</keyword>
<dbReference type="Gene3D" id="3.40.50.720">
    <property type="entry name" value="NAD(P)-binding Rossmann-like Domain"/>
    <property type="match status" value="1"/>
</dbReference>
<comment type="caution">
    <text evidence="13">The sequence shown here is derived from an EMBL/GenBank/DDBJ whole genome shotgun (WGS) entry which is preliminary data.</text>
</comment>
<dbReference type="CDD" id="cd09071">
    <property type="entry name" value="FAR_C"/>
    <property type="match status" value="1"/>
</dbReference>
<evidence type="ECO:0000313" key="13">
    <source>
        <dbReference type="EMBL" id="KAG5683857.1"/>
    </source>
</evidence>
<dbReference type="Proteomes" id="UP001107558">
    <property type="component" value="Chromosome 1"/>
</dbReference>
<feature type="transmembrane region" description="Helical" evidence="10">
    <location>
        <begin position="516"/>
        <end position="538"/>
    </location>
</feature>
<evidence type="ECO:0000256" key="9">
    <source>
        <dbReference type="ARBA" id="ARBA00052530"/>
    </source>
</evidence>
<dbReference type="FunFam" id="3.40.50.720:FF:000143">
    <property type="entry name" value="Fatty acyl-CoA reductase"/>
    <property type="match status" value="1"/>
</dbReference>
<dbReference type="GO" id="GO:0016020">
    <property type="term" value="C:membrane"/>
    <property type="evidence" value="ECO:0007669"/>
    <property type="project" value="UniProtKB-SubCell"/>
</dbReference>
<dbReference type="PANTHER" id="PTHR11011">
    <property type="entry name" value="MALE STERILITY PROTEIN 2-RELATED"/>
    <property type="match status" value="1"/>
</dbReference>
<name>A0A9J6CNN9_POLVA</name>
<gene>
    <name evidence="13" type="ORF">PVAND_013119</name>
</gene>
<comment type="function">
    <text evidence="10">Catalyzes the reduction of fatty acyl-CoA to fatty alcohols.</text>
</comment>
<evidence type="ECO:0000259" key="11">
    <source>
        <dbReference type="Pfam" id="PF03015"/>
    </source>
</evidence>
<reference evidence="13" key="1">
    <citation type="submission" date="2021-03" db="EMBL/GenBank/DDBJ databases">
        <title>Chromosome level genome of the anhydrobiotic midge Polypedilum vanderplanki.</title>
        <authorList>
            <person name="Yoshida Y."/>
            <person name="Kikawada T."/>
            <person name="Gusev O."/>
        </authorList>
    </citation>
    <scope>NUCLEOTIDE SEQUENCE</scope>
    <source>
        <strain evidence="13">NIAS01</strain>
        <tissue evidence="13">Whole body or cell culture</tissue>
    </source>
</reference>
<keyword evidence="5 10" id="KW-0521">NADP</keyword>
<dbReference type="AlphaFoldDB" id="A0A9J6CNN9"/>
<dbReference type="GO" id="GO:0102965">
    <property type="term" value="F:alcohol-forming long-chain fatty acyl-CoA reductase activity"/>
    <property type="evidence" value="ECO:0007669"/>
    <property type="project" value="UniProtKB-EC"/>
</dbReference>
<evidence type="ECO:0000256" key="7">
    <source>
        <dbReference type="ARBA" id="ARBA00023098"/>
    </source>
</evidence>
<comment type="subcellular location">
    <subcellularLocation>
        <location evidence="1">Membrane</location>
        <topology evidence="1">Multi-pass membrane protein</topology>
    </subcellularLocation>
</comment>
<keyword evidence="8 10" id="KW-0472">Membrane</keyword>
<dbReference type="Pfam" id="PF03015">
    <property type="entry name" value="Sterile"/>
    <property type="match status" value="1"/>
</dbReference>
<dbReference type="PANTHER" id="PTHR11011:SF107">
    <property type="entry name" value="FATTY ACYL-COA REDUCTASE"/>
    <property type="match status" value="1"/>
</dbReference>
<comment type="catalytic activity">
    <reaction evidence="9 10">
        <text>a long-chain fatty acyl-CoA + 2 NADPH + 2 H(+) = a long-chain primary fatty alcohol + 2 NADP(+) + CoA</text>
        <dbReference type="Rhea" id="RHEA:52716"/>
        <dbReference type="ChEBI" id="CHEBI:15378"/>
        <dbReference type="ChEBI" id="CHEBI:57287"/>
        <dbReference type="ChEBI" id="CHEBI:57783"/>
        <dbReference type="ChEBI" id="CHEBI:58349"/>
        <dbReference type="ChEBI" id="CHEBI:77396"/>
        <dbReference type="ChEBI" id="CHEBI:83139"/>
        <dbReference type="EC" id="1.2.1.84"/>
    </reaction>
</comment>
<evidence type="ECO:0000256" key="3">
    <source>
        <dbReference type="ARBA" id="ARBA00022516"/>
    </source>
</evidence>
<dbReference type="CDD" id="cd05236">
    <property type="entry name" value="FAR-N_SDR_e"/>
    <property type="match status" value="1"/>
</dbReference>
<dbReference type="Pfam" id="PF07993">
    <property type="entry name" value="NAD_binding_4"/>
    <property type="match status" value="1"/>
</dbReference>
<keyword evidence="10" id="KW-0560">Oxidoreductase</keyword>
<feature type="transmembrane region" description="Helical" evidence="10">
    <location>
        <begin position="397"/>
        <end position="418"/>
    </location>
</feature>
<feature type="domain" description="Thioester reductase (TE)" evidence="12">
    <location>
        <begin position="62"/>
        <end position="333"/>
    </location>
</feature>
<dbReference type="InterPro" id="IPR033640">
    <property type="entry name" value="FAR_C"/>
</dbReference>
<evidence type="ECO:0000256" key="1">
    <source>
        <dbReference type="ARBA" id="ARBA00004141"/>
    </source>
</evidence>
<evidence type="ECO:0000256" key="8">
    <source>
        <dbReference type="ARBA" id="ARBA00023136"/>
    </source>
</evidence>
<accession>A0A9J6CNN9</accession>
<evidence type="ECO:0000256" key="10">
    <source>
        <dbReference type="RuleBase" id="RU363097"/>
    </source>
</evidence>
<evidence type="ECO:0000256" key="2">
    <source>
        <dbReference type="ARBA" id="ARBA00005928"/>
    </source>
</evidence>
<dbReference type="InterPro" id="IPR026055">
    <property type="entry name" value="FAR"/>
</dbReference>
<evidence type="ECO:0000256" key="5">
    <source>
        <dbReference type="ARBA" id="ARBA00022857"/>
    </source>
</evidence>
<dbReference type="InterPro" id="IPR013120">
    <property type="entry name" value="FAR_NAD-bd"/>
</dbReference>
<dbReference type="EMBL" id="JADBJN010000001">
    <property type="protein sequence ID" value="KAG5683857.1"/>
    <property type="molecule type" value="Genomic_DNA"/>
</dbReference>
<evidence type="ECO:0000259" key="12">
    <source>
        <dbReference type="Pfam" id="PF07993"/>
    </source>
</evidence>
<dbReference type="GO" id="GO:0035336">
    <property type="term" value="P:long-chain fatty-acyl-CoA metabolic process"/>
    <property type="evidence" value="ECO:0007669"/>
    <property type="project" value="TreeGrafter"/>
</dbReference>
<evidence type="ECO:0000256" key="6">
    <source>
        <dbReference type="ARBA" id="ARBA00022989"/>
    </source>
</evidence>
<dbReference type="OrthoDB" id="429813at2759"/>
<keyword evidence="6 10" id="KW-1133">Transmembrane helix</keyword>
<comment type="similarity">
    <text evidence="2 10">Belongs to the fatty acyl-CoA reductase family.</text>
</comment>
<dbReference type="GO" id="GO:0080019">
    <property type="term" value="F:alcohol-forming very long-chain fatty acyl-CoA reductase activity"/>
    <property type="evidence" value="ECO:0007669"/>
    <property type="project" value="InterPro"/>
</dbReference>
<proteinExistence type="inferred from homology"/>
<dbReference type="GO" id="GO:0005777">
    <property type="term" value="C:peroxisome"/>
    <property type="evidence" value="ECO:0007669"/>
    <property type="project" value="TreeGrafter"/>
</dbReference>
<keyword evidence="4 10" id="KW-0812">Transmembrane</keyword>
<dbReference type="SUPFAM" id="SSF51735">
    <property type="entry name" value="NAD(P)-binding Rossmann-fold domains"/>
    <property type="match status" value="1"/>
</dbReference>
<protein>
    <recommendedName>
        <fullName evidence="10">Fatty acyl-CoA reductase</fullName>
        <ecNumber evidence="10">1.2.1.84</ecNumber>
    </recommendedName>
</protein>
<organism evidence="13 14">
    <name type="scientific">Polypedilum vanderplanki</name>
    <name type="common">Sleeping chironomid midge</name>
    <dbReference type="NCBI Taxonomy" id="319348"/>
    <lineage>
        <taxon>Eukaryota</taxon>
        <taxon>Metazoa</taxon>
        <taxon>Ecdysozoa</taxon>
        <taxon>Arthropoda</taxon>
        <taxon>Hexapoda</taxon>
        <taxon>Insecta</taxon>
        <taxon>Pterygota</taxon>
        <taxon>Neoptera</taxon>
        <taxon>Endopterygota</taxon>
        <taxon>Diptera</taxon>
        <taxon>Nematocera</taxon>
        <taxon>Chironomoidea</taxon>
        <taxon>Chironomidae</taxon>
        <taxon>Chironominae</taxon>
        <taxon>Polypedilum</taxon>
        <taxon>Polypedilum</taxon>
    </lineage>
</organism>
<sequence>MSPNNLLESHFNMEIDLSKYIRKKTAEELQMDENNNLEDFSKNPLIKTRCIKDYYDNCNIFVTGSTGFLGKVLIEKLLRSCDGIRKIYILLRPKRGIGSEQRFEEYLRNPIFERIRNNNPDILKKLYCIPGDINESNLGLHARDIQLLQQNIDIVFHVAATVRFNEPLKVAANLNTFGTRRVMELCTKMTKLKSLVHVSTAYSNPNLKNVDEQVYGTTSTPDHHLFINSVGILPDEFTETIANRFNKRHPNTYTLTKHMAEHIVLEYNNVLPLCIVRPSIVTAAVNEPYPGWIDNIYGITGILMEIGRGTITTIMGVEEGLVDLMPVDIVCNTLITAGWANSFIRTPNEITVYNCTSGHFNPMNYKELRKHILKYSLLNPSKYIAMYPNFVYRKSRLMHNIIEIFMHFLPALMFDVLLRMQGKKPIMFKIAKRVKIAQDTGDYFVLNDWNFNSKNLKRIIRAANQTQLDANEFCCDVTSLDWDDYIGRYMMGIRTYVLKDDISSLPKARQKLQKIYYMKLFLQFLLFATIYFVFYGIWN</sequence>
<feature type="domain" description="Fatty acyl-CoA reductase C-terminal" evidence="11">
    <location>
        <begin position="406"/>
        <end position="500"/>
    </location>
</feature>
<keyword evidence="14" id="KW-1185">Reference proteome</keyword>
<evidence type="ECO:0000313" key="14">
    <source>
        <dbReference type="Proteomes" id="UP001107558"/>
    </source>
</evidence>
<dbReference type="EC" id="1.2.1.84" evidence="10"/>